<dbReference type="InterPro" id="IPR036388">
    <property type="entry name" value="WH-like_DNA-bd_sf"/>
</dbReference>
<keyword evidence="6" id="KW-1185">Reference proteome</keyword>
<dbReference type="InterPro" id="IPR000524">
    <property type="entry name" value="Tscrpt_reg_HTH_GntR"/>
</dbReference>
<comment type="caution">
    <text evidence="5">The sequence shown here is derived from an EMBL/GenBank/DDBJ whole genome shotgun (WGS) entry which is preliminary data.</text>
</comment>
<dbReference type="PANTHER" id="PTHR43537">
    <property type="entry name" value="TRANSCRIPTIONAL REGULATOR, GNTR FAMILY"/>
    <property type="match status" value="1"/>
</dbReference>
<protein>
    <submittedName>
        <fullName evidence="5">Transcriptional regulator</fullName>
    </submittedName>
</protein>
<dbReference type="PROSITE" id="PS50949">
    <property type="entry name" value="HTH_GNTR"/>
    <property type="match status" value="1"/>
</dbReference>
<evidence type="ECO:0000256" key="2">
    <source>
        <dbReference type="ARBA" id="ARBA00023125"/>
    </source>
</evidence>
<dbReference type="InParanoid" id="A0A0J6WW37"/>
<dbReference type="SUPFAM" id="SSF48008">
    <property type="entry name" value="GntR ligand-binding domain-like"/>
    <property type="match status" value="1"/>
</dbReference>
<evidence type="ECO:0000259" key="4">
    <source>
        <dbReference type="PROSITE" id="PS50949"/>
    </source>
</evidence>
<name>A0A0J6WW37_9FIRM</name>
<evidence type="ECO:0000256" key="3">
    <source>
        <dbReference type="ARBA" id="ARBA00023163"/>
    </source>
</evidence>
<organism evidence="5 6">
    <name type="scientific">Megasphaera cerevisiae DSM 20462</name>
    <dbReference type="NCBI Taxonomy" id="1122219"/>
    <lineage>
        <taxon>Bacteria</taxon>
        <taxon>Bacillati</taxon>
        <taxon>Bacillota</taxon>
        <taxon>Negativicutes</taxon>
        <taxon>Veillonellales</taxon>
        <taxon>Veillonellaceae</taxon>
        <taxon>Megasphaera</taxon>
    </lineage>
</organism>
<sequence length="229" mass="26933">MDGLVLLEKENRETVREYAYRVLYQNIMRLHLLPGMAMSEQVFSTVLSVSRTPVREAFIRLSQKGLLDVLPQRGTFVSKIDTEQISEFRFLRVTLEKAIIALACEEFQDPWKEQLRQCLKEQELFVGNEDVDRFFKSDNEMHRILYEGCSKLHVWQIIQDSNLDYLRARMLNITAAREQMHILYSQHQAILEAILQHDTRRGVEVITDHINKVIGDVATLKKQYPTYFK</sequence>
<dbReference type="EMBL" id="LEKT01000002">
    <property type="protein sequence ID" value="KMO87745.1"/>
    <property type="molecule type" value="Genomic_DNA"/>
</dbReference>
<accession>A0A0J6WW37</accession>
<dbReference type="Pfam" id="PF00392">
    <property type="entry name" value="GntR"/>
    <property type="match status" value="1"/>
</dbReference>
<dbReference type="Gene3D" id="1.20.120.530">
    <property type="entry name" value="GntR ligand-binding domain-like"/>
    <property type="match status" value="1"/>
</dbReference>
<keyword evidence="2" id="KW-0238">DNA-binding</keyword>
<evidence type="ECO:0000256" key="1">
    <source>
        <dbReference type="ARBA" id="ARBA00023015"/>
    </source>
</evidence>
<dbReference type="SMART" id="SM00345">
    <property type="entry name" value="HTH_GNTR"/>
    <property type="match status" value="1"/>
</dbReference>
<dbReference type="Proteomes" id="UP000036503">
    <property type="component" value="Unassembled WGS sequence"/>
</dbReference>
<dbReference type="SUPFAM" id="SSF46785">
    <property type="entry name" value="Winged helix' DNA-binding domain"/>
    <property type="match status" value="1"/>
</dbReference>
<dbReference type="STRING" id="39029.BSR42_07985"/>
<dbReference type="InterPro" id="IPR011711">
    <property type="entry name" value="GntR_C"/>
</dbReference>
<dbReference type="OrthoDB" id="389878at2"/>
<evidence type="ECO:0000313" key="6">
    <source>
        <dbReference type="Proteomes" id="UP000036503"/>
    </source>
</evidence>
<gene>
    <name evidence="5" type="ORF">AB840_01055</name>
</gene>
<dbReference type="InterPro" id="IPR036390">
    <property type="entry name" value="WH_DNA-bd_sf"/>
</dbReference>
<dbReference type="RefSeq" id="WP_048512966.1">
    <property type="nucleotide sequence ID" value="NZ_FUXD01000009.1"/>
</dbReference>
<dbReference type="PANTHER" id="PTHR43537:SF51">
    <property type="entry name" value="HTH-TYPE TRANSCRIPTIONAL REGULATOR LGOR-RELATED"/>
    <property type="match status" value="1"/>
</dbReference>
<proteinExistence type="predicted"/>
<keyword evidence="3" id="KW-0804">Transcription</keyword>
<dbReference type="SMART" id="SM00895">
    <property type="entry name" value="FCD"/>
    <property type="match status" value="1"/>
</dbReference>
<dbReference type="PATRIC" id="fig|1122219.3.peg.239"/>
<evidence type="ECO:0000313" key="5">
    <source>
        <dbReference type="EMBL" id="KMO87745.1"/>
    </source>
</evidence>
<reference evidence="5 6" key="1">
    <citation type="submission" date="2015-06" db="EMBL/GenBank/DDBJ databases">
        <title>Draft genome sequence of beer spoilage bacterium Megasphaera cerevisiae type strain 20462.</title>
        <authorList>
            <person name="Kutumbaka K."/>
            <person name="Pasmowitz J."/>
            <person name="Mategko J."/>
            <person name="Reyes D."/>
            <person name="Friedrich A."/>
            <person name="Han S."/>
            <person name="Martens-Habbena W."/>
            <person name="Neal-McKinney J."/>
            <person name="Janagama H.K."/>
            <person name="Nadala C."/>
            <person name="Samadpour M."/>
        </authorList>
    </citation>
    <scope>NUCLEOTIDE SEQUENCE [LARGE SCALE GENOMIC DNA]</scope>
    <source>
        <strain evidence="5 6">DSM 20462</strain>
    </source>
</reference>
<dbReference type="GO" id="GO:0003700">
    <property type="term" value="F:DNA-binding transcription factor activity"/>
    <property type="evidence" value="ECO:0007669"/>
    <property type="project" value="InterPro"/>
</dbReference>
<dbReference type="InterPro" id="IPR008920">
    <property type="entry name" value="TF_FadR/GntR_C"/>
</dbReference>
<dbReference type="Gene3D" id="1.10.10.10">
    <property type="entry name" value="Winged helix-like DNA-binding domain superfamily/Winged helix DNA-binding domain"/>
    <property type="match status" value="1"/>
</dbReference>
<dbReference type="AlphaFoldDB" id="A0A0J6WW37"/>
<feature type="domain" description="HTH gntR-type" evidence="4">
    <location>
        <begin position="13"/>
        <end position="80"/>
    </location>
</feature>
<dbReference type="Pfam" id="PF07729">
    <property type="entry name" value="FCD"/>
    <property type="match status" value="1"/>
</dbReference>
<dbReference type="GO" id="GO:0003677">
    <property type="term" value="F:DNA binding"/>
    <property type="evidence" value="ECO:0007669"/>
    <property type="project" value="UniProtKB-KW"/>
</dbReference>
<keyword evidence="1" id="KW-0805">Transcription regulation</keyword>